<dbReference type="Gene3D" id="1.20.120.1870">
    <property type="entry name" value="Fic/DOC protein, Fido domain"/>
    <property type="match status" value="1"/>
</dbReference>
<accession>A0A2S9DPU8</accession>
<dbReference type="InterPro" id="IPR006440">
    <property type="entry name" value="Doc"/>
</dbReference>
<dbReference type="RefSeq" id="WP_105225965.1">
    <property type="nucleotide sequence ID" value="NZ_PCQE01000020.1"/>
</dbReference>
<dbReference type="PROSITE" id="PS51459">
    <property type="entry name" value="FIDO"/>
    <property type="match status" value="1"/>
</dbReference>
<dbReference type="EMBL" id="PCQE01000020">
    <property type="protein sequence ID" value="PRC03917.1"/>
    <property type="molecule type" value="Genomic_DNA"/>
</dbReference>
<gene>
    <name evidence="2" type="ORF">CQ006_13720</name>
</gene>
<evidence type="ECO:0000313" key="3">
    <source>
        <dbReference type="Proteomes" id="UP000239458"/>
    </source>
</evidence>
<dbReference type="InterPro" id="IPR053737">
    <property type="entry name" value="Type_II_TA_Toxin"/>
</dbReference>
<dbReference type="AlphaFoldDB" id="A0A2S9DPU8"/>
<dbReference type="PANTHER" id="PTHR39426">
    <property type="entry name" value="HOMOLOGY TO DEATH-ON-CURING PROTEIN OF PHAGE P1"/>
    <property type="match status" value="1"/>
</dbReference>
<reference evidence="2 3" key="1">
    <citation type="submission" date="2017-09" db="EMBL/GenBank/DDBJ databases">
        <title>Genomic, metabolic, and phenotypic characteristics of bacterial isolates from the natural microbiome of the model nematode Caenorhabditis elegans.</title>
        <authorList>
            <person name="Zimmermann J."/>
            <person name="Obeng N."/>
            <person name="Yang W."/>
            <person name="Obeng O."/>
            <person name="Kissoyan K."/>
            <person name="Pees B."/>
            <person name="Dirksen P."/>
            <person name="Hoppner M."/>
            <person name="Franke A."/>
            <person name="Rosenstiel P."/>
            <person name="Leippe M."/>
            <person name="Dierking K."/>
            <person name="Kaleta C."/>
            <person name="Schulenburg H."/>
        </authorList>
    </citation>
    <scope>NUCLEOTIDE SEQUENCE [LARGE SCALE GENOMIC DNA]</scope>
    <source>
        <strain evidence="2 3">MYb184</strain>
    </source>
</reference>
<dbReference type="InterPro" id="IPR003812">
    <property type="entry name" value="Fido"/>
</dbReference>
<dbReference type="GO" id="GO:0016301">
    <property type="term" value="F:kinase activity"/>
    <property type="evidence" value="ECO:0007669"/>
    <property type="project" value="InterPro"/>
</dbReference>
<dbReference type="NCBIfam" id="TIGR01550">
    <property type="entry name" value="DOC_P1"/>
    <property type="match status" value="1"/>
</dbReference>
<dbReference type="Proteomes" id="UP000239458">
    <property type="component" value="Unassembled WGS sequence"/>
</dbReference>
<protein>
    <submittedName>
        <fullName evidence="2">Type II toxin-antitoxin system death-on-curing family toxin</fullName>
    </submittedName>
</protein>
<feature type="domain" description="Fido" evidence="1">
    <location>
        <begin position="16"/>
        <end position="135"/>
    </location>
</feature>
<evidence type="ECO:0000259" key="1">
    <source>
        <dbReference type="PROSITE" id="PS51459"/>
    </source>
</evidence>
<organism evidence="2 3">
    <name type="scientific">Pseudomonas cedrina</name>
    <dbReference type="NCBI Taxonomy" id="651740"/>
    <lineage>
        <taxon>Bacteria</taxon>
        <taxon>Pseudomonadati</taxon>
        <taxon>Pseudomonadota</taxon>
        <taxon>Gammaproteobacteria</taxon>
        <taxon>Pseudomonadales</taxon>
        <taxon>Pseudomonadaceae</taxon>
        <taxon>Pseudomonas</taxon>
    </lineage>
</organism>
<dbReference type="Pfam" id="PF02661">
    <property type="entry name" value="Fic"/>
    <property type="match status" value="1"/>
</dbReference>
<dbReference type="InterPro" id="IPR036597">
    <property type="entry name" value="Fido-like_dom_sf"/>
</dbReference>
<dbReference type="SUPFAM" id="SSF140931">
    <property type="entry name" value="Fic-like"/>
    <property type="match status" value="1"/>
</dbReference>
<name>A0A2S9DPU8_PSECE</name>
<sequence>MDTSALSEHLEGIRYLTPGALIWINKRLILAQTPTEPLGVLSEELLHSSQARPATHRYYTQTNDMFCLAAVLMESLIKNHCFANANKRTAAAAGYIFLLLNGYELTAPSDEFVDIMVGVATHEYSAEDLENWLAHWSRDFDAADLDGPNEYMEMFGHLIVKSAC</sequence>
<dbReference type="PANTHER" id="PTHR39426:SF1">
    <property type="entry name" value="HOMOLOGY TO DEATH-ON-CURING PROTEIN OF PHAGE P1"/>
    <property type="match status" value="1"/>
</dbReference>
<proteinExistence type="predicted"/>
<comment type="caution">
    <text evidence="2">The sequence shown here is derived from an EMBL/GenBank/DDBJ whole genome shotgun (WGS) entry which is preliminary data.</text>
</comment>
<evidence type="ECO:0000313" key="2">
    <source>
        <dbReference type="EMBL" id="PRC03917.1"/>
    </source>
</evidence>